<dbReference type="Pfam" id="PF00621">
    <property type="entry name" value="RhoGEF"/>
    <property type="match status" value="1"/>
</dbReference>
<feature type="region of interest" description="Disordered" evidence="2">
    <location>
        <begin position="27"/>
        <end position="109"/>
    </location>
</feature>
<evidence type="ECO:0000256" key="1">
    <source>
        <dbReference type="ARBA" id="ARBA00022468"/>
    </source>
</evidence>
<comment type="caution">
    <text evidence="3">The sequence shown here is derived from an EMBL/GenBank/DDBJ whole genome shotgun (WGS) entry which is preliminary data.</text>
</comment>
<dbReference type="Gene3D" id="2.30.29.30">
    <property type="entry name" value="Pleckstrin-homology domain (PH domain)/Phosphotyrosine-binding domain (PTB)"/>
    <property type="match status" value="1"/>
</dbReference>
<feature type="compositionally biased region" description="Basic and acidic residues" evidence="2">
    <location>
        <begin position="453"/>
        <end position="462"/>
    </location>
</feature>
<accession>A0A132ABH7</accession>
<dbReference type="SMART" id="SM00324">
    <property type="entry name" value="RhoGAP"/>
    <property type="match status" value="1"/>
</dbReference>
<dbReference type="SMART" id="SM00233">
    <property type="entry name" value="PH"/>
    <property type="match status" value="1"/>
</dbReference>
<dbReference type="InterPro" id="IPR001849">
    <property type="entry name" value="PH_domain"/>
</dbReference>
<dbReference type="PROSITE" id="PS00741">
    <property type="entry name" value="DH_1"/>
    <property type="match status" value="1"/>
</dbReference>
<dbReference type="EMBL" id="JXLN01012288">
    <property type="protein sequence ID" value="KPM08283.1"/>
    <property type="molecule type" value="Genomic_DNA"/>
</dbReference>
<dbReference type="PROSITE" id="PS50238">
    <property type="entry name" value="RHOGAP"/>
    <property type="match status" value="1"/>
</dbReference>
<dbReference type="GO" id="GO:0005085">
    <property type="term" value="F:guanyl-nucleotide exchange factor activity"/>
    <property type="evidence" value="ECO:0007669"/>
    <property type="project" value="InterPro"/>
</dbReference>
<dbReference type="VEuPathDB" id="VectorBase:SSCA008031"/>
<feature type="region of interest" description="Disordered" evidence="2">
    <location>
        <begin position="335"/>
        <end position="360"/>
    </location>
</feature>
<dbReference type="PANTHER" id="PTHR23182">
    <property type="entry name" value="BREAKPOINT CLUSTER REGION PROTEIN BCR"/>
    <property type="match status" value="1"/>
</dbReference>
<dbReference type="Gene3D" id="1.10.555.10">
    <property type="entry name" value="Rho GTPase activation protein"/>
    <property type="match status" value="1"/>
</dbReference>
<feature type="compositionally biased region" description="Polar residues" evidence="2">
    <location>
        <begin position="34"/>
        <end position="43"/>
    </location>
</feature>
<evidence type="ECO:0000313" key="3">
    <source>
        <dbReference type="EMBL" id="KPM08283.1"/>
    </source>
</evidence>
<dbReference type="InterPro" id="IPR011993">
    <property type="entry name" value="PH-like_dom_sf"/>
</dbReference>
<dbReference type="SUPFAM" id="SSF48065">
    <property type="entry name" value="DBL homology domain (DH-domain)"/>
    <property type="match status" value="1"/>
</dbReference>
<dbReference type="SUPFAM" id="SSF50729">
    <property type="entry name" value="PH domain-like"/>
    <property type="match status" value="1"/>
</dbReference>
<feature type="region of interest" description="Disordered" evidence="2">
    <location>
        <begin position="126"/>
        <end position="167"/>
    </location>
</feature>
<feature type="compositionally biased region" description="Polar residues" evidence="2">
    <location>
        <begin position="250"/>
        <end position="260"/>
    </location>
</feature>
<proteinExistence type="predicted"/>
<dbReference type="PROSITE" id="PS50010">
    <property type="entry name" value="DH_2"/>
    <property type="match status" value="1"/>
</dbReference>
<dbReference type="GO" id="GO:0005096">
    <property type="term" value="F:GTPase activator activity"/>
    <property type="evidence" value="ECO:0007669"/>
    <property type="project" value="UniProtKB-KW"/>
</dbReference>
<name>A0A132ABH7_SARSC</name>
<dbReference type="InterPro" id="IPR037769">
    <property type="entry name" value="Abr/Bcr"/>
</dbReference>
<feature type="compositionally biased region" description="Basic and acidic residues" evidence="2">
    <location>
        <begin position="224"/>
        <end position="233"/>
    </location>
</feature>
<dbReference type="InterPro" id="IPR001331">
    <property type="entry name" value="GDS_CDC24_CS"/>
</dbReference>
<dbReference type="Gene3D" id="1.20.900.10">
    <property type="entry name" value="Dbl homology (DH) domain"/>
    <property type="match status" value="1"/>
</dbReference>
<feature type="compositionally biased region" description="Low complexity" evidence="2">
    <location>
        <begin position="1246"/>
        <end position="1262"/>
    </location>
</feature>
<dbReference type="SUPFAM" id="SSF48350">
    <property type="entry name" value="GTPase activation domain, GAP"/>
    <property type="match status" value="1"/>
</dbReference>
<dbReference type="InterPro" id="IPR000219">
    <property type="entry name" value="DH_dom"/>
</dbReference>
<dbReference type="Pfam" id="PF00620">
    <property type="entry name" value="RhoGAP"/>
    <property type="match status" value="1"/>
</dbReference>
<feature type="compositionally biased region" description="Basic residues" evidence="2">
    <location>
        <begin position="92"/>
        <end position="104"/>
    </location>
</feature>
<sequence length="1324" mass="151553">MKNSRNQTTNNETKEQYVTVITLNDSAYGEIQKVSPQKSSDPIENTETDDGESDESNTSEEQLSYSNSDLAKERPEPIYSNTLEAQTIEKGSRKRPPTPPKKPKLPTNKSVEICFSKNFLSQSCSKNCVNKSQNKRSFTGPLQKYESDSSENSNDVKKTIKNSPTSQIRKELDQNKTNFLRTFSVVNNLTENSKSGKKSDKKSTDESSQSIDDNIYDTVAPDSECDKIQKRLEAVQSNDEEEIERDETSSQEMLSRSSSTDELSNYVNIDYFLRKNSLGRSNSNIPSRLGRKSMAHHTNLDESDESEMQLSSIKSATELDHFGSTDNILHTFQQRNPKQSNSMRSFNSSSSSSGGSSKDYSLNECMISGSSVFTEEPEIVASKSSPLEKSICSEVDFYAYTDIIGKSEFQPFSRDRKLNDDKLNIQEESICLEDKSISDFDQGPKSSTLLAKNDGEHSDKKTSPSKQESRNFQQMQFNIVRSIIDSETIYLDCLNTLNKYKKAFETAAQGEKALISMEDLSIIFFRIPELYDLHNSFLIGLKKVDQYFRSLNFQSNNNNANDYTNRSAVKPLLIKPPISSSRSQSPKMMPSQSIGELFQRLAEKLFIYSDFLRNYSKAIETANRCGANNIRFYEIIKSIKIASPNGQFSNLVDLLHEPVARLQKNALVLYDLLKYTENENEQKLLKNALRLNQKFLNDLNLDAARRLFMTHDKFKRRLVKESFIIESGDRRKLRHLFLFNDVIVSAKYKASSRQKFTFELRWFQMLNDIVLDPVNTSLHLNTSQPSASISDISHHSNIHIQNNGNNHPQNTASVVGFNHNTNIQQNNFDKESKECVFDDLRFTVSYPIRSIQQKRKGQSKQSDRLRKKISELESELVLYLPQLRFSFRSKSNSNKSFVFYLSSEYERNCWIDAIKTLQQNASSDEHANVHVLQKWIESCRKSINVNLGSFLLRTTKDETLRYGDLHMRIIELERFMKQTIIETDCYGHYCRRAVARFLASDSHLKHQEFLIELEGSQILRFLLYEEFRKADEEIISNDNSNPSSVDKTVLKGKAILDLTAICWTQEPKLSEIQLNDVSCANVYFNFFSLIYRKEKSQVPYLILSCINEVERRGLKEVGIYRVSGLSSEVQKLKKAFETNPRDACYLIREIDIHSVTGLLKLYLRELPESLFTNDMYQKYFEARDLKNSEEKEMQMTSLLSQLVEPNQSTIIKLIEHLVLVNRFEDDNKMSLNNLATVFGPTMLRTNSSGSSNGQKNSNSASNHQIQNYGNSNINANLGPLMINTDLFTASTIDVMAQADILYFFLRRKSDGLSLTSIEHEETSL</sequence>
<keyword evidence="1" id="KW-0343">GTPase activation</keyword>
<dbReference type="PANTHER" id="PTHR23182:SF1">
    <property type="entry name" value="RHO GTPASE ACTIVATING PROTEIN AT 1A, ISOFORM E"/>
    <property type="match status" value="1"/>
</dbReference>
<gene>
    <name evidence="3" type="ORF">QR98_0067990</name>
</gene>
<feature type="region of interest" description="Disordered" evidence="2">
    <location>
        <begin position="280"/>
        <end position="311"/>
    </location>
</feature>
<dbReference type="Proteomes" id="UP000616769">
    <property type="component" value="Unassembled WGS sequence"/>
</dbReference>
<dbReference type="GO" id="GO:0035556">
    <property type="term" value="P:intracellular signal transduction"/>
    <property type="evidence" value="ECO:0007669"/>
    <property type="project" value="InterPro"/>
</dbReference>
<dbReference type="GO" id="GO:0016020">
    <property type="term" value="C:membrane"/>
    <property type="evidence" value="ECO:0007669"/>
    <property type="project" value="TreeGrafter"/>
</dbReference>
<protein>
    <submittedName>
        <fullName evidence="3">Rho GTPase-like protein 3</fullName>
    </submittedName>
</protein>
<evidence type="ECO:0000256" key="2">
    <source>
        <dbReference type="SAM" id="MobiDB-lite"/>
    </source>
</evidence>
<reference evidence="3 4" key="1">
    <citation type="journal article" date="2015" name="Parasit. Vectors">
        <title>Draft genome of the scabies mite.</title>
        <authorList>
            <person name="Rider S.D.Jr."/>
            <person name="Morgan M.S."/>
            <person name="Arlian L.G."/>
        </authorList>
    </citation>
    <scope>NUCLEOTIDE SEQUENCE [LARGE SCALE GENOMIC DNA]</scope>
    <source>
        <strain evidence="3">Arlian Lab</strain>
    </source>
</reference>
<feature type="region of interest" description="Disordered" evidence="2">
    <location>
        <begin position="191"/>
        <end position="260"/>
    </location>
</feature>
<feature type="compositionally biased region" description="Polar residues" evidence="2">
    <location>
        <begin position="59"/>
        <end position="69"/>
    </location>
</feature>
<evidence type="ECO:0000313" key="4">
    <source>
        <dbReference type="Proteomes" id="UP000616769"/>
    </source>
</evidence>
<feature type="region of interest" description="Disordered" evidence="2">
    <location>
        <begin position="1245"/>
        <end position="1267"/>
    </location>
</feature>
<dbReference type="InterPro" id="IPR000198">
    <property type="entry name" value="RhoGAP_dom"/>
</dbReference>
<feature type="compositionally biased region" description="Polar residues" evidence="2">
    <location>
        <begin position="126"/>
        <end position="137"/>
    </location>
</feature>
<dbReference type="InterPro" id="IPR008936">
    <property type="entry name" value="Rho_GTPase_activation_prot"/>
</dbReference>
<feature type="compositionally biased region" description="Acidic residues" evidence="2">
    <location>
        <begin position="44"/>
        <end position="58"/>
    </location>
</feature>
<dbReference type="OrthoDB" id="2155291at2759"/>
<dbReference type="InterPro" id="IPR035899">
    <property type="entry name" value="DBL_dom_sf"/>
</dbReference>
<feature type="region of interest" description="Disordered" evidence="2">
    <location>
        <begin position="448"/>
        <end position="470"/>
    </location>
</feature>
<dbReference type="PROSITE" id="PS50003">
    <property type="entry name" value="PH_DOMAIN"/>
    <property type="match status" value="1"/>
</dbReference>
<organism evidence="3 4">
    <name type="scientific">Sarcoptes scabiei</name>
    <name type="common">Itch mite</name>
    <name type="synonym">Acarus scabiei</name>
    <dbReference type="NCBI Taxonomy" id="52283"/>
    <lineage>
        <taxon>Eukaryota</taxon>
        <taxon>Metazoa</taxon>
        <taxon>Ecdysozoa</taxon>
        <taxon>Arthropoda</taxon>
        <taxon>Chelicerata</taxon>
        <taxon>Arachnida</taxon>
        <taxon>Acari</taxon>
        <taxon>Acariformes</taxon>
        <taxon>Sarcoptiformes</taxon>
        <taxon>Astigmata</taxon>
        <taxon>Psoroptidia</taxon>
        <taxon>Sarcoptoidea</taxon>
        <taxon>Sarcoptidae</taxon>
        <taxon>Sarcoptinae</taxon>
        <taxon>Sarcoptes</taxon>
    </lineage>
</organism>
<dbReference type="SMART" id="SM00325">
    <property type="entry name" value="RhoGEF"/>
    <property type="match status" value="1"/>
</dbReference>
<feature type="compositionally biased region" description="Low complexity" evidence="2">
    <location>
        <begin position="340"/>
        <end position="357"/>
    </location>
</feature>